<evidence type="ECO:0000313" key="2">
    <source>
        <dbReference type="EMBL" id="GAA4235713.1"/>
    </source>
</evidence>
<feature type="transmembrane region" description="Helical" evidence="1">
    <location>
        <begin position="7"/>
        <end position="25"/>
    </location>
</feature>
<gene>
    <name evidence="2" type="ORF">GCM10022291_18350</name>
</gene>
<dbReference type="Gene3D" id="3.30.70.60">
    <property type="match status" value="1"/>
</dbReference>
<keyword evidence="3" id="KW-1185">Reference proteome</keyword>
<dbReference type="InterPro" id="IPR014717">
    <property type="entry name" value="Transl_elong_EF1B/ribsomal_bS6"/>
</dbReference>
<accession>A0ABP8C8V9</accession>
<keyword evidence="1" id="KW-0472">Membrane</keyword>
<evidence type="ECO:0000313" key="3">
    <source>
        <dbReference type="Proteomes" id="UP001501496"/>
    </source>
</evidence>
<name>A0ABP8C8V9_9FLAO</name>
<protein>
    <submittedName>
        <fullName evidence="2">Uncharacterized protein</fullName>
    </submittedName>
</protein>
<organism evidence="2 3">
    <name type="scientific">Postechiella marina</name>
    <dbReference type="NCBI Taxonomy" id="943941"/>
    <lineage>
        <taxon>Bacteria</taxon>
        <taxon>Pseudomonadati</taxon>
        <taxon>Bacteroidota</taxon>
        <taxon>Flavobacteriia</taxon>
        <taxon>Flavobacteriales</taxon>
        <taxon>Flavobacteriaceae</taxon>
        <taxon>Postechiella</taxon>
    </lineage>
</organism>
<reference evidence="3" key="1">
    <citation type="journal article" date="2019" name="Int. J. Syst. Evol. Microbiol.">
        <title>The Global Catalogue of Microorganisms (GCM) 10K type strain sequencing project: providing services to taxonomists for standard genome sequencing and annotation.</title>
        <authorList>
            <consortium name="The Broad Institute Genomics Platform"/>
            <consortium name="The Broad Institute Genome Sequencing Center for Infectious Disease"/>
            <person name="Wu L."/>
            <person name="Ma J."/>
        </authorList>
    </citation>
    <scope>NUCLEOTIDE SEQUENCE [LARGE SCALE GENOMIC DNA]</scope>
    <source>
        <strain evidence="3">JCM 17630</strain>
    </source>
</reference>
<dbReference type="RefSeq" id="WP_344787885.1">
    <property type="nucleotide sequence ID" value="NZ_BAABCA010000003.1"/>
</dbReference>
<comment type="caution">
    <text evidence="2">The sequence shown here is derived from an EMBL/GenBank/DDBJ whole genome shotgun (WGS) entry which is preliminary data.</text>
</comment>
<keyword evidence="1" id="KW-0812">Transmembrane</keyword>
<keyword evidence="1" id="KW-1133">Transmembrane helix</keyword>
<proteinExistence type="predicted"/>
<sequence>MTNKTKNIVLIVGFIIVLILCYQLAVSKTLALKKDYNALKKEELLFKNTPKQLSLLKQKQKYYNSLLNKYQIQGGSIQNNLLKTINIFSKQNDLKVVRFLEPHLVSDNDLTVKTYRFSVEGNYNALVKLFHHIEQQTKFGEIINLHFVKKKKNRTGKYYLQAHVLLKSFG</sequence>
<dbReference type="Proteomes" id="UP001501496">
    <property type="component" value="Unassembled WGS sequence"/>
</dbReference>
<dbReference type="EMBL" id="BAABCA010000003">
    <property type="protein sequence ID" value="GAA4235713.1"/>
    <property type="molecule type" value="Genomic_DNA"/>
</dbReference>
<evidence type="ECO:0000256" key="1">
    <source>
        <dbReference type="SAM" id="Phobius"/>
    </source>
</evidence>